<protein>
    <submittedName>
        <fullName evidence="3">Uncharacterized protein</fullName>
    </submittedName>
</protein>
<reference evidence="3 4" key="1">
    <citation type="submission" date="2014-09" db="EMBL/GenBank/DDBJ databases">
        <title>Draft genome sequence of Streptomyces natalensis ATCC 27448, producer of the antifungal pimaricin.</title>
        <authorList>
            <person name="Mendes M.V."/>
            <person name="Beites T."/>
            <person name="Pires S."/>
            <person name="Santos C.L."/>
            <person name="Moradas-Ferreira P."/>
        </authorList>
    </citation>
    <scope>NUCLEOTIDE SEQUENCE [LARGE SCALE GENOMIC DNA]</scope>
    <source>
        <strain evidence="3 4">ATCC 27448</strain>
    </source>
</reference>
<feature type="transmembrane region" description="Helical" evidence="2">
    <location>
        <begin position="81"/>
        <end position="101"/>
    </location>
</feature>
<feature type="transmembrane region" description="Helical" evidence="2">
    <location>
        <begin position="245"/>
        <end position="266"/>
    </location>
</feature>
<feature type="region of interest" description="Disordered" evidence="1">
    <location>
        <begin position="509"/>
        <end position="555"/>
    </location>
</feature>
<keyword evidence="2" id="KW-1133">Transmembrane helix</keyword>
<feature type="compositionally biased region" description="Basic and acidic residues" evidence="1">
    <location>
        <begin position="510"/>
        <end position="523"/>
    </location>
</feature>
<evidence type="ECO:0000256" key="1">
    <source>
        <dbReference type="SAM" id="MobiDB-lite"/>
    </source>
</evidence>
<comment type="caution">
    <text evidence="3">The sequence shown here is derived from an EMBL/GenBank/DDBJ whole genome shotgun (WGS) entry which is preliminary data.</text>
</comment>
<accession>A0A0D7CBE4</accession>
<feature type="transmembrane region" description="Helical" evidence="2">
    <location>
        <begin position="299"/>
        <end position="319"/>
    </location>
</feature>
<evidence type="ECO:0000256" key="2">
    <source>
        <dbReference type="SAM" id="Phobius"/>
    </source>
</evidence>
<feature type="transmembrane region" description="Helical" evidence="2">
    <location>
        <begin position="108"/>
        <end position="127"/>
    </location>
</feature>
<dbReference type="Proteomes" id="UP000032458">
    <property type="component" value="Unassembled WGS sequence"/>
</dbReference>
<sequence>MRGDWRTALKIAAWPTLMPFVLACVLGIFSSHDTDGAGLGWGVRMRCALAVLLQSVGGRITLSGSATGPLGRFGEGLTGEMSLSLVPLVITGLWVLLLALAARRARRAAAVGAVGGAPGSLPAAIPGTAVSGAAVAETVLRIAVLCGAGTFALGLLAQPSYDGMELSSSPWLALLCSFALAALVSGVVLARDGAQEWLAVRPGWRVTLAALRTALIALLTVVLAAGAVAYVSLLASADHVEAAQAIGLLVLLPNLGAIALAMAWGAPVNVEWNLPDLPFLESGRKSLGYGELGHFGGGWTLFGVIVGGLVGALLVGVMITRRSADRRERLLAAGFFVLALVLVVWAAGATAAASFHDASGGGYGGGYGDGGYGDGGYGDGGSWDGGDSGGGYGSRLDAHGELTAGGAETLLFALLWTFGAVLLAPYLLMMAGRGSGPVAVDAAMPVAPAAPVAVVEEAPTPAADVTAAPTPEEPRPARRRVVKWVAAALIAFLIGGGATAGALYYRSHHGGTEDHKTDRKPAVEKSAAPTPSASPTVSPSPSQSAPSADLPAGFERQDDPYGFSLGVTRGWQRTAKGTQVEYRPKAGDSVLRIVVRANAPRASYDTFLRTEKDGGKKPLNYQRVKLEKNTFRDGEGALWEFTYVNDQGATMHAVEQAYVAADGTEYTLSYECIDALYAPDDDKVFSTALNTWQVSATDVD</sequence>
<keyword evidence="4" id="KW-1185">Reference proteome</keyword>
<evidence type="ECO:0000313" key="4">
    <source>
        <dbReference type="Proteomes" id="UP000032458"/>
    </source>
</evidence>
<keyword evidence="2" id="KW-0472">Membrane</keyword>
<dbReference type="PATRIC" id="fig|1240678.4.peg.8182"/>
<feature type="transmembrane region" description="Helical" evidence="2">
    <location>
        <begin position="210"/>
        <end position="233"/>
    </location>
</feature>
<feature type="transmembrane region" description="Helical" evidence="2">
    <location>
        <begin position="484"/>
        <end position="505"/>
    </location>
</feature>
<feature type="transmembrane region" description="Helical" evidence="2">
    <location>
        <begin position="139"/>
        <end position="157"/>
    </location>
</feature>
<evidence type="ECO:0000313" key="3">
    <source>
        <dbReference type="EMBL" id="KIZ13331.1"/>
    </source>
</evidence>
<feature type="transmembrane region" description="Helical" evidence="2">
    <location>
        <begin position="12"/>
        <end position="31"/>
    </location>
</feature>
<feature type="transmembrane region" description="Helical" evidence="2">
    <location>
        <begin position="331"/>
        <end position="355"/>
    </location>
</feature>
<gene>
    <name evidence="3" type="ORF">SNA_38405</name>
</gene>
<feature type="compositionally biased region" description="Low complexity" evidence="1">
    <location>
        <begin position="526"/>
        <end position="552"/>
    </location>
</feature>
<feature type="transmembrane region" description="Helical" evidence="2">
    <location>
        <begin position="410"/>
        <end position="428"/>
    </location>
</feature>
<dbReference type="PROSITE" id="PS51257">
    <property type="entry name" value="PROKAR_LIPOPROTEIN"/>
    <property type="match status" value="1"/>
</dbReference>
<dbReference type="EMBL" id="JRKI01000063">
    <property type="protein sequence ID" value="KIZ13331.1"/>
    <property type="molecule type" value="Genomic_DNA"/>
</dbReference>
<proteinExistence type="predicted"/>
<feature type="transmembrane region" description="Helical" evidence="2">
    <location>
        <begin position="169"/>
        <end position="190"/>
    </location>
</feature>
<organism evidence="3 4">
    <name type="scientific">Streptomyces natalensis ATCC 27448</name>
    <dbReference type="NCBI Taxonomy" id="1240678"/>
    <lineage>
        <taxon>Bacteria</taxon>
        <taxon>Bacillati</taxon>
        <taxon>Actinomycetota</taxon>
        <taxon>Actinomycetes</taxon>
        <taxon>Kitasatosporales</taxon>
        <taxon>Streptomycetaceae</taxon>
        <taxon>Streptomyces</taxon>
    </lineage>
</organism>
<name>A0A0D7CBE4_9ACTN</name>
<dbReference type="AlphaFoldDB" id="A0A0D7CBE4"/>
<keyword evidence="2" id="KW-0812">Transmembrane</keyword>